<organism evidence="1 2">
    <name type="scientific">Lupinus angustifolius</name>
    <name type="common">Narrow-leaved blue lupine</name>
    <dbReference type="NCBI Taxonomy" id="3871"/>
    <lineage>
        <taxon>Eukaryota</taxon>
        <taxon>Viridiplantae</taxon>
        <taxon>Streptophyta</taxon>
        <taxon>Embryophyta</taxon>
        <taxon>Tracheophyta</taxon>
        <taxon>Spermatophyta</taxon>
        <taxon>Magnoliopsida</taxon>
        <taxon>eudicotyledons</taxon>
        <taxon>Gunneridae</taxon>
        <taxon>Pentapetalae</taxon>
        <taxon>rosids</taxon>
        <taxon>fabids</taxon>
        <taxon>Fabales</taxon>
        <taxon>Fabaceae</taxon>
        <taxon>Papilionoideae</taxon>
        <taxon>50 kb inversion clade</taxon>
        <taxon>genistoids sensu lato</taxon>
        <taxon>core genistoids</taxon>
        <taxon>Genisteae</taxon>
        <taxon>Lupinus</taxon>
    </lineage>
</organism>
<evidence type="ECO:0000313" key="2">
    <source>
        <dbReference type="Proteomes" id="UP000188354"/>
    </source>
</evidence>
<dbReference type="Proteomes" id="UP000188354">
    <property type="component" value="Chromosome LG06"/>
</dbReference>
<dbReference type="Gramene" id="OIW09700">
    <property type="protein sequence ID" value="OIW09700"/>
    <property type="gene ID" value="TanjilG_06506"/>
</dbReference>
<dbReference type="EMBL" id="CM007366">
    <property type="protein sequence ID" value="OIW09700.1"/>
    <property type="molecule type" value="Genomic_DNA"/>
</dbReference>
<reference evidence="1 2" key="1">
    <citation type="journal article" date="2017" name="Plant Biotechnol. J.">
        <title>A comprehensive draft genome sequence for lupin (Lupinus angustifolius), an emerging health food: insights into plant-microbe interactions and legume evolution.</title>
        <authorList>
            <person name="Hane J.K."/>
            <person name="Ming Y."/>
            <person name="Kamphuis L.G."/>
            <person name="Nelson M.N."/>
            <person name="Garg G."/>
            <person name="Atkins C.A."/>
            <person name="Bayer P.E."/>
            <person name="Bravo A."/>
            <person name="Bringans S."/>
            <person name="Cannon S."/>
            <person name="Edwards D."/>
            <person name="Foley R."/>
            <person name="Gao L.L."/>
            <person name="Harrison M.J."/>
            <person name="Huang W."/>
            <person name="Hurgobin B."/>
            <person name="Li S."/>
            <person name="Liu C.W."/>
            <person name="McGrath A."/>
            <person name="Morahan G."/>
            <person name="Murray J."/>
            <person name="Weller J."/>
            <person name="Jian J."/>
            <person name="Singh K.B."/>
        </authorList>
    </citation>
    <scope>NUCLEOTIDE SEQUENCE [LARGE SCALE GENOMIC DNA]</scope>
    <source>
        <strain evidence="2">cv. Tanjil</strain>
        <tissue evidence="1">Whole plant</tissue>
    </source>
</reference>
<evidence type="ECO:0000313" key="1">
    <source>
        <dbReference type="EMBL" id="OIW09700.1"/>
    </source>
</evidence>
<protein>
    <submittedName>
        <fullName evidence="1">Uncharacterized protein</fullName>
    </submittedName>
</protein>
<sequence>MNGLWWRDKNDVEFFIPQPLFIMVSLARPAELQFAVVSIPPYEGLGISFGEDENSFSVELHLSRDMIEDKRFGGVASGVGILGCRTKGMKLRNHHKPPLEHGYRWRKGFCANVSLYFAIWTFSRDSPS</sequence>
<proteinExistence type="predicted"/>
<accession>A0A4P1REX9</accession>
<keyword evidence="2" id="KW-1185">Reference proteome</keyword>
<gene>
    <name evidence="1" type="ORF">TanjilG_06506</name>
</gene>
<name>A0A4P1REX9_LUPAN</name>
<dbReference type="AlphaFoldDB" id="A0A4P1REX9"/>